<dbReference type="InterPro" id="IPR003774">
    <property type="entry name" value="AlgH-like"/>
</dbReference>
<evidence type="ECO:0000256" key="2">
    <source>
        <dbReference type="HAMAP-Rule" id="MF_00758"/>
    </source>
</evidence>
<dbReference type="HAMAP" id="MF_00758">
    <property type="entry name" value="UPF0301"/>
    <property type="match status" value="1"/>
</dbReference>
<dbReference type="Proteomes" id="UP000642993">
    <property type="component" value="Unassembled WGS sequence"/>
</dbReference>
<proteinExistence type="inferred from homology"/>
<protein>
    <recommendedName>
        <fullName evidence="2">UPF0301 protein HT102_11135</fullName>
    </recommendedName>
</protein>
<keyword evidence="4" id="KW-1185">Reference proteome</keyword>
<organism evidence="3 4">
    <name type="scientific">Lolliginicoccus lacisalsi</name>
    <dbReference type="NCBI Taxonomy" id="2742202"/>
    <lineage>
        <taxon>Bacteria</taxon>
        <taxon>Bacillati</taxon>
        <taxon>Actinomycetota</taxon>
        <taxon>Actinomycetes</taxon>
        <taxon>Mycobacteriales</taxon>
        <taxon>Hoyosellaceae</taxon>
        <taxon>Lolliginicoccus</taxon>
    </lineage>
</organism>
<dbReference type="AlphaFoldDB" id="A0A927JD09"/>
<evidence type="ECO:0000313" key="3">
    <source>
        <dbReference type="EMBL" id="MBD8507041.1"/>
    </source>
</evidence>
<dbReference type="GO" id="GO:0005829">
    <property type="term" value="C:cytosol"/>
    <property type="evidence" value="ECO:0007669"/>
    <property type="project" value="TreeGrafter"/>
</dbReference>
<dbReference type="PANTHER" id="PTHR30327">
    <property type="entry name" value="UNCHARACTERIZED PROTEIN YQGE"/>
    <property type="match status" value="1"/>
</dbReference>
<name>A0A927JD09_9ACTN</name>
<evidence type="ECO:0000256" key="1">
    <source>
        <dbReference type="ARBA" id="ARBA00009600"/>
    </source>
</evidence>
<comment type="caution">
    <text evidence="3">The sequence shown here is derived from an EMBL/GenBank/DDBJ whole genome shotgun (WGS) entry which is preliminary data.</text>
</comment>
<comment type="similarity">
    <text evidence="1 2">Belongs to the UPF0301 (AlgH) family.</text>
</comment>
<dbReference type="PANTHER" id="PTHR30327:SF1">
    <property type="entry name" value="UPF0301 PROTEIN YQGE"/>
    <property type="match status" value="1"/>
</dbReference>
<sequence length="205" mass="22320">MIVSVSTWDEPEEEHARSVRAPFPGALLIASTELYEPTFRRTVVYLIDHDASGTLGVVLNRPSETAVHDVFPQWAPLVAKPQALFIGGPVSRESAVCLGTVRPGLSADGVEGLKQVEGRTVMVDLDADPEYLAPLLAGIRVFVGYAGWSGGQLGSELARDDWMMFPSLPADVLAPARIDLWGQVLRRQSARYSMLATHPIDVDRN</sequence>
<dbReference type="Pfam" id="PF02622">
    <property type="entry name" value="DUF179"/>
    <property type="match status" value="1"/>
</dbReference>
<gene>
    <name evidence="3" type="ORF">HT102_11135</name>
</gene>
<dbReference type="EMBL" id="JACYWE010000006">
    <property type="protein sequence ID" value="MBD8507041.1"/>
    <property type="molecule type" value="Genomic_DNA"/>
</dbReference>
<accession>A0A927JD09</accession>
<dbReference type="NCBIfam" id="NF001269">
    <property type="entry name" value="PRK00228.2-1"/>
    <property type="match status" value="1"/>
</dbReference>
<dbReference type="NCBIfam" id="NF001272">
    <property type="entry name" value="PRK00228.2-4"/>
    <property type="match status" value="1"/>
</dbReference>
<dbReference type="Gene3D" id="3.40.1740.10">
    <property type="entry name" value="VC0467-like"/>
    <property type="match status" value="1"/>
</dbReference>
<dbReference type="SUPFAM" id="SSF143456">
    <property type="entry name" value="VC0467-like"/>
    <property type="match status" value="1"/>
</dbReference>
<evidence type="ECO:0000313" key="4">
    <source>
        <dbReference type="Proteomes" id="UP000642993"/>
    </source>
</evidence>
<reference evidence="3" key="1">
    <citation type="submission" date="2020-09" db="EMBL/GenBank/DDBJ databases">
        <title>Hoyosella lacisalsi sp. nov., a halotolerant actinobacterium isolated from soil of Lake Gudzhirganskoe.</title>
        <authorList>
            <person name="Yang Q."/>
            <person name="Guo P.Y."/>
            <person name="Liu S.W."/>
            <person name="Li F.N."/>
            <person name="Sun C.H."/>
        </authorList>
    </citation>
    <scope>NUCLEOTIDE SEQUENCE</scope>
    <source>
        <strain evidence="3">G463</strain>
    </source>
</reference>